<dbReference type="RefSeq" id="XP_062658895.1">
    <property type="nucleotide sequence ID" value="XM_062803736.1"/>
</dbReference>
<evidence type="ECO:0000313" key="1">
    <source>
        <dbReference type="EMBL" id="KAK3295381.1"/>
    </source>
</evidence>
<organism evidence="1 2">
    <name type="scientific">Chaetomium fimeti</name>
    <dbReference type="NCBI Taxonomy" id="1854472"/>
    <lineage>
        <taxon>Eukaryota</taxon>
        <taxon>Fungi</taxon>
        <taxon>Dikarya</taxon>
        <taxon>Ascomycota</taxon>
        <taxon>Pezizomycotina</taxon>
        <taxon>Sordariomycetes</taxon>
        <taxon>Sordariomycetidae</taxon>
        <taxon>Sordariales</taxon>
        <taxon>Chaetomiaceae</taxon>
        <taxon>Chaetomium</taxon>
    </lineage>
</organism>
<accession>A0AAE0LRQ0</accession>
<dbReference type="EMBL" id="JAUEPN010000004">
    <property type="protein sequence ID" value="KAK3295381.1"/>
    <property type="molecule type" value="Genomic_DNA"/>
</dbReference>
<reference evidence="1" key="2">
    <citation type="submission" date="2023-06" db="EMBL/GenBank/DDBJ databases">
        <authorList>
            <consortium name="Lawrence Berkeley National Laboratory"/>
            <person name="Haridas S."/>
            <person name="Hensen N."/>
            <person name="Bonometti L."/>
            <person name="Westerberg I."/>
            <person name="Brannstrom I.O."/>
            <person name="Guillou S."/>
            <person name="Cros-Aarteil S."/>
            <person name="Calhoun S."/>
            <person name="Kuo A."/>
            <person name="Mondo S."/>
            <person name="Pangilinan J."/>
            <person name="Riley R."/>
            <person name="Labutti K."/>
            <person name="Andreopoulos B."/>
            <person name="Lipzen A."/>
            <person name="Chen C."/>
            <person name="Yanf M."/>
            <person name="Daum C."/>
            <person name="Ng V."/>
            <person name="Clum A."/>
            <person name="Steindorff A."/>
            <person name="Ohm R."/>
            <person name="Martin F."/>
            <person name="Silar P."/>
            <person name="Natvig D."/>
            <person name="Lalanne C."/>
            <person name="Gautier V."/>
            <person name="Ament-Velasquez S.L."/>
            <person name="Kruys A."/>
            <person name="Hutchinson M.I."/>
            <person name="Powell A.J."/>
            <person name="Barry K."/>
            <person name="Miller A.N."/>
            <person name="Grigoriev I.V."/>
            <person name="Debuchy R."/>
            <person name="Gladieux P."/>
            <person name="Thoren M.H."/>
            <person name="Johannesson H."/>
        </authorList>
    </citation>
    <scope>NUCLEOTIDE SEQUENCE</scope>
    <source>
        <strain evidence="1">CBS 168.71</strain>
    </source>
</reference>
<proteinExistence type="predicted"/>
<reference evidence="1" key="1">
    <citation type="journal article" date="2023" name="Mol. Phylogenet. Evol.">
        <title>Genome-scale phylogeny and comparative genomics of the fungal order Sordariales.</title>
        <authorList>
            <person name="Hensen N."/>
            <person name="Bonometti L."/>
            <person name="Westerberg I."/>
            <person name="Brannstrom I.O."/>
            <person name="Guillou S."/>
            <person name="Cros-Aarteil S."/>
            <person name="Calhoun S."/>
            <person name="Haridas S."/>
            <person name="Kuo A."/>
            <person name="Mondo S."/>
            <person name="Pangilinan J."/>
            <person name="Riley R."/>
            <person name="LaButti K."/>
            <person name="Andreopoulos B."/>
            <person name="Lipzen A."/>
            <person name="Chen C."/>
            <person name="Yan M."/>
            <person name="Daum C."/>
            <person name="Ng V."/>
            <person name="Clum A."/>
            <person name="Steindorff A."/>
            <person name="Ohm R.A."/>
            <person name="Martin F."/>
            <person name="Silar P."/>
            <person name="Natvig D.O."/>
            <person name="Lalanne C."/>
            <person name="Gautier V."/>
            <person name="Ament-Velasquez S.L."/>
            <person name="Kruys A."/>
            <person name="Hutchinson M.I."/>
            <person name="Powell A.J."/>
            <person name="Barry K."/>
            <person name="Miller A.N."/>
            <person name="Grigoriev I.V."/>
            <person name="Debuchy R."/>
            <person name="Gladieux P."/>
            <person name="Hiltunen Thoren M."/>
            <person name="Johannesson H."/>
        </authorList>
    </citation>
    <scope>NUCLEOTIDE SEQUENCE</scope>
    <source>
        <strain evidence="1">CBS 168.71</strain>
    </source>
</reference>
<dbReference type="Proteomes" id="UP001278766">
    <property type="component" value="Unassembled WGS sequence"/>
</dbReference>
<name>A0AAE0LRQ0_9PEZI</name>
<evidence type="ECO:0000313" key="2">
    <source>
        <dbReference type="Proteomes" id="UP001278766"/>
    </source>
</evidence>
<dbReference type="AlphaFoldDB" id="A0AAE0LRQ0"/>
<dbReference type="GeneID" id="87840684"/>
<gene>
    <name evidence="1" type="ORF">B0H64DRAFT_395148</name>
</gene>
<comment type="caution">
    <text evidence="1">The sequence shown here is derived from an EMBL/GenBank/DDBJ whole genome shotgun (WGS) entry which is preliminary data.</text>
</comment>
<keyword evidence="2" id="KW-1185">Reference proteome</keyword>
<sequence length="80" mass="9210">MACTSCHVLTGLTLVNQLFSLWMMLFVEFAWQVGGHWFCNEADVRRAESLRPAERRPMSCSWNIMCEVESLVRLSKATAR</sequence>
<protein>
    <submittedName>
        <fullName evidence="1">Uncharacterized protein</fullName>
    </submittedName>
</protein>